<dbReference type="Pfam" id="PF00005">
    <property type="entry name" value="ABC_tran"/>
    <property type="match status" value="1"/>
</dbReference>
<dbReference type="InterPro" id="IPR017871">
    <property type="entry name" value="ABC_transporter-like_CS"/>
</dbReference>
<dbReference type="SUPFAM" id="SSF90123">
    <property type="entry name" value="ABC transporter transmembrane region"/>
    <property type="match status" value="1"/>
</dbReference>
<dbReference type="InterPro" id="IPR003439">
    <property type="entry name" value="ABC_transporter-like_ATP-bd"/>
</dbReference>
<dbReference type="PROSITE" id="PS50893">
    <property type="entry name" value="ABC_TRANSPORTER_2"/>
    <property type="match status" value="1"/>
</dbReference>
<keyword evidence="2" id="KW-0813">Transport</keyword>
<evidence type="ECO:0000256" key="6">
    <source>
        <dbReference type="ARBA" id="ARBA00022840"/>
    </source>
</evidence>
<feature type="transmembrane region" description="Helical" evidence="9">
    <location>
        <begin position="256"/>
        <end position="274"/>
    </location>
</feature>
<dbReference type="PANTHER" id="PTHR43394">
    <property type="entry name" value="ATP-DEPENDENT PERMEASE MDL1, MITOCHONDRIAL"/>
    <property type="match status" value="1"/>
</dbReference>
<evidence type="ECO:0000259" key="11">
    <source>
        <dbReference type="PROSITE" id="PS50929"/>
    </source>
</evidence>
<proteinExistence type="predicted"/>
<comment type="subcellular location">
    <subcellularLocation>
        <location evidence="1">Cell membrane</location>
        <topology evidence="1">Multi-pass membrane protein</topology>
    </subcellularLocation>
</comment>
<dbReference type="PANTHER" id="PTHR43394:SF1">
    <property type="entry name" value="ATP-BINDING CASSETTE SUB-FAMILY B MEMBER 10, MITOCHONDRIAL"/>
    <property type="match status" value="1"/>
</dbReference>
<feature type="domain" description="ABC transporter" evidence="10">
    <location>
        <begin position="432"/>
        <end position="677"/>
    </location>
</feature>
<feature type="transmembrane region" description="Helical" evidence="9">
    <location>
        <begin position="337"/>
        <end position="360"/>
    </location>
</feature>
<dbReference type="CDD" id="cd07346">
    <property type="entry name" value="ABC_6TM_exporters"/>
    <property type="match status" value="1"/>
</dbReference>
<evidence type="ECO:0000256" key="3">
    <source>
        <dbReference type="ARBA" id="ARBA00022475"/>
    </source>
</evidence>
<dbReference type="PROSITE" id="PS00211">
    <property type="entry name" value="ABC_TRANSPORTER_1"/>
    <property type="match status" value="1"/>
</dbReference>
<dbReference type="Gene3D" id="1.20.1560.10">
    <property type="entry name" value="ABC transporter type 1, transmembrane domain"/>
    <property type="match status" value="1"/>
</dbReference>
<dbReference type="SUPFAM" id="SSF52540">
    <property type="entry name" value="P-loop containing nucleoside triphosphate hydrolases"/>
    <property type="match status" value="1"/>
</dbReference>
<dbReference type="GO" id="GO:0015421">
    <property type="term" value="F:ABC-type oligopeptide transporter activity"/>
    <property type="evidence" value="ECO:0007669"/>
    <property type="project" value="TreeGrafter"/>
</dbReference>
<reference evidence="12 13" key="1">
    <citation type="submission" date="2020-05" db="EMBL/GenBank/DDBJ databases">
        <title>Complete genome sequence of of a novel Thermoleptolyngbya strain isolated from hot springs of Ganzi, Sichuan China.</title>
        <authorList>
            <person name="Tang J."/>
            <person name="Daroch M."/>
            <person name="Li L."/>
            <person name="Waleron K."/>
            <person name="Waleron M."/>
            <person name="Waleron M."/>
        </authorList>
    </citation>
    <scope>NUCLEOTIDE SEQUENCE [LARGE SCALE GENOMIC DNA]</scope>
    <source>
        <strain evidence="12 13">PKUAC-SCTA183</strain>
    </source>
</reference>
<dbReference type="GO" id="GO:0005524">
    <property type="term" value="F:ATP binding"/>
    <property type="evidence" value="ECO:0007669"/>
    <property type="project" value="UniProtKB-KW"/>
</dbReference>
<dbReference type="AlphaFoldDB" id="A0A6M8B1A3"/>
<dbReference type="Gene3D" id="3.40.50.300">
    <property type="entry name" value="P-loop containing nucleotide triphosphate hydrolases"/>
    <property type="match status" value="1"/>
</dbReference>
<dbReference type="KEGG" id="theu:HPC62_00175"/>
<keyword evidence="7 9" id="KW-1133">Transmembrane helix</keyword>
<accession>A0A6M8B1A3</accession>
<evidence type="ECO:0000313" key="13">
    <source>
        <dbReference type="Proteomes" id="UP000505210"/>
    </source>
</evidence>
<dbReference type="GO" id="GO:0016887">
    <property type="term" value="F:ATP hydrolysis activity"/>
    <property type="evidence" value="ECO:0007669"/>
    <property type="project" value="InterPro"/>
</dbReference>
<dbReference type="Proteomes" id="UP000505210">
    <property type="component" value="Chromosome"/>
</dbReference>
<dbReference type="InterPro" id="IPR003593">
    <property type="entry name" value="AAA+_ATPase"/>
</dbReference>
<evidence type="ECO:0000256" key="2">
    <source>
        <dbReference type="ARBA" id="ARBA00022448"/>
    </source>
</evidence>
<evidence type="ECO:0000256" key="5">
    <source>
        <dbReference type="ARBA" id="ARBA00022741"/>
    </source>
</evidence>
<keyword evidence="6 12" id="KW-0067">ATP-binding</keyword>
<evidence type="ECO:0000313" key="12">
    <source>
        <dbReference type="EMBL" id="QKD80799.1"/>
    </source>
</evidence>
<keyword evidence="5" id="KW-0547">Nucleotide-binding</keyword>
<keyword evidence="8 9" id="KW-0472">Membrane</keyword>
<keyword evidence="13" id="KW-1185">Reference proteome</keyword>
<gene>
    <name evidence="12" type="ORF">HPC62_00175</name>
</gene>
<dbReference type="PROSITE" id="PS50929">
    <property type="entry name" value="ABC_TM1F"/>
    <property type="match status" value="1"/>
</dbReference>
<protein>
    <submittedName>
        <fullName evidence="12">ABC transporter ATP-binding protein</fullName>
    </submittedName>
</protein>
<keyword evidence="4 9" id="KW-0812">Transmembrane</keyword>
<evidence type="ECO:0000259" key="10">
    <source>
        <dbReference type="PROSITE" id="PS50893"/>
    </source>
</evidence>
<evidence type="ECO:0000256" key="1">
    <source>
        <dbReference type="ARBA" id="ARBA00004651"/>
    </source>
</evidence>
<name>A0A6M8B1A3_9CYAN</name>
<evidence type="ECO:0000256" key="4">
    <source>
        <dbReference type="ARBA" id="ARBA00022692"/>
    </source>
</evidence>
<keyword evidence="3" id="KW-1003">Cell membrane</keyword>
<feature type="transmembrane region" description="Helical" evidence="9">
    <location>
        <begin position="113"/>
        <end position="137"/>
    </location>
</feature>
<dbReference type="InterPro" id="IPR039421">
    <property type="entry name" value="Type_1_exporter"/>
</dbReference>
<organism evidence="12 13">
    <name type="scientific">Thermoleptolyngbya sichuanensis A183</name>
    <dbReference type="NCBI Taxonomy" id="2737172"/>
    <lineage>
        <taxon>Bacteria</taxon>
        <taxon>Bacillati</taxon>
        <taxon>Cyanobacteriota</taxon>
        <taxon>Cyanophyceae</taxon>
        <taxon>Oculatellales</taxon>
        <taxon>Oculatellaceae</taxon>
        <taxon>Thermoleptolyngbya</taxon>
        <taxon>Thermoleptolyngbya sichuanensis</taxon>
    </lineage>
</organism>
<dbReference type="CDD" id="cd03251">
    <property type="entry name" value="ABCC_MsbA"/>
    <property type="match status" value="1"/>
</dbReference>
<dbReference type="EMBL" id="CP053661">
    <property type="protein sequence ID" value="QKD80799.1"/>
    <property type="molecule type" value="Genomic_DNA"/>
</dbReference>
<dbReference type="Pfam" id="PF00664">
    <property type="entry name" value="ABC_membrane"/>
    <property type="match status" value="1"/>
</dbReference>
<dbReference type="SMART" id="SM00382">
    <property type="entry name" value="AAA"/>
    <property type="match status" value="1"/>
</dbReference>
<dbReference type="InterPro" id="IPR036640">
    <property type="entry name" value="ABC1_TM_sf"/>
</dbReference>
<sequence>MCGSGTGGRSPLEYSSESLQRFSFCGCKPGAIASIATSLLPAPGFWFIGVRTNALATSSLDFGQFLAGAVCKKLSNCVSPRIIRDIRNIDLARFALDSRSGYRRLLPYLKPHWGTVVRAFCCTLIFTAAWPLLAWLAGRLLSFLVAGDVRSLAQMAGIVAGVFLVQKIAQYGQDALMAKAALAIALDLRTRTYAHLQTLSLGYFERAQTGDLSYRLTEDIDRIGEVVNKVFHDFTPCVLQLVFVFGYMVYLNWQLTLASLVMVPLMGLLISWFGDRMLKISRRSQSLVSDLSSLLTEVFSGIRLVRAFAAEDYEIRRFAREAERNRRAKYAAAWLKAVQYPVVGFMYAVSVLLLLLLGGWQISRGNLTGAQFGSYVFAVAMLVDPIAHLTDNYNEFKQGQASVDRIFELLDVEPAVYEAPNALVLPPVTGKVEYRNVSFAYPQPGVGNQDSAPAPSPVLHQLSLLAFPGEAIALVGPSGAGKTTLVNLLPRFYDPQQGQILIDGVDIRTVTLYSLRRQIGIVPQETVLFSGTIAQNIAFGQTDYERQAVVEAAKIANAHAFISQCPDGYDSWVGERGVNLSGGQRQRIAIARAVLLNPRILILDEATSALDSESEALVQEALERLMQGRTVFIIAHRLATVRRADRILVLEQGRLVESGTHTELLAQDGRYAQFYAQQFA</sequence>
<feature type="domain" description="ABC transmembrane type-1" evidence="11">
    <location>
        <begin position="119"/>
        <end position="398"/>
    </location>
</feature>
<dbReference type="FunFam" id="3.40.50.300:FF:000221">
    <property type="entry name" value="Multidrug ABC transporter ATP-binding protein"/>
    <property type="match status" value="1"/>
</dbReference>
<evidence type="ECO:0000256" key="8">
    <source>
        <dbReference type="ARBA" id="ARBA00023136"/>
    </source>
</evidence>
<dbReference type="InterPro" id="IPR027417">
    <property type="entry name" value="P-loop_NTPase"/>
</dbReference>
<dbReference type="InterPro" id="IPR011527">
    <property type="entry name" value="ABC1_TM_dom"/>
</dbReference>
<evidence type="ECO:0000256" key="9">
    <source>
        <dbReference type="SAM" id="Phobius"/>
    </source>
</evidence>
<evidence type="ECO:0000256" key="7">
    <source>
        <dbReference type="ARBA" id="ARBA00022989"/>
    </source>
</evidence>
<dbReference type="GO" id="GO:0005886">
    <property type="term" value="C:plasma membrane"/>
    <property type="evidence" value="ECO:0007669"/>
    <property type="project" value="UniProtKB-SubCell"/>
</dbReference>